<protein>
    <submittedName>
        <fullName evidence="4">SDR family NAD(P)-dependent oxidoreductase</fullName>
        <ecNumber evidence="4">1.-.-.-</ecNumber>
    </submittedName>
</protein>
<gene>
    <name evidence="4" type="ORF">ACFOEO_09110</name>
</gene>
<name>A0ABV7N822_9STAP</name>
<dbReference type="SUPFAM" id="SSF51735">
    <property type="entry name" value="NAD(P)-binding Rossmann-fold domains"/>
    <property type="match status" value="1"/>
</dbReference>
<dbReference type="CDD" id="cd05233">
    <property type="entry name" value="SDR_c"/>
    <property type="match status" value="1"/>
</dbReference>
<evidence type="ECO:0000256" key="2">
    <source>
        <dbReference type="ARBA" id="ARBA00023002"/>
    </source>
</evidence>
<feature type="region of interest" description="Disordered" evidence="3">
    <location>
        <begin position="232"/>
        <end position="264"/>
    </location>
</feature>
<dbReference type="InterPro" id="IPR002347">
    <property type="entry name" value="SDR_fam"/>
</dbReference>
<dbReference type="GO" id="GO:0016491">
    <property type="term" value="F:oxidoreductase activity"/>
    <property type="evidence" value="ECO:0007669"/>
    <property type="project" value="UniProtKB-KW"/>
</dbReference>
<dbReference type="PANTHER" id="PTHR44196">
    <property type="entry name" value="DEHYDROGENASE/REDUCTASE SDR FAMILY MEMBER 7B"/>
    <property type="match status" value="1"/>
</dbReference>
<dbReference type="Proteomes" id="UP001595637">
    <property type="component" value="Unassembled WGS sequence"/>
</dbReference>
<accession>A0ABV7N822</accession>
<keyword evidence="5" id="KW-1185">Reference proteome</keyword>
<comment type="similarity">
    <text evidence="1">Belongs to the short-chain dehydrogenases/reductases (SDR) family.</text>
</comment>
<evidence type="ECO:0000313" key="5">
    <source>
        <dbReference type="Proteomes" id="UP001595637"/>
    </source>
</evidence>
<evidence type="ECO:0000313" key="4">
    <source>
        <dbReference type="EMBL" id="MFC3388726.1"/>
    </source>
</evidence>
<dbReference type="Gene3D" id="3.40.50.720">
    <property type="entry name" value="NAD(P)-binding Rossmann-like Domain"/>
    <property type="match status" value="1"/>
</dbReference>
<dbReference type="PRINTS" id="PR00081">
    <property type="entry name" value="GDHRDH"/>
</dbReference>
<dbReference type="EMBL" id="JBHRVQ010000001">
    <property type="protein sequence ID" value="MFC3388726.1"/>
    <property type="molecule type" value="Genomic_DNA"/>
</dbReference>
<dbReference type="RefSeq" id="WP_380654636.1">
    <property type="nucleotide sequence ID" value="NZ_JBHRVQ010000001.1"/>
</dbReference>
<dbReference type="Pfam" id="PF00106">
    <property type="entry name" value="adh_short"/>
    <property type="match status" value="1"/>
</dbReference>
<feature type="compositionally biased region" description="Basic and acidic residues" evidence="3">
    <location>
        <begin position="232"/>
        <end position="246"/>
    </location>
</feature>
<evidence type="ECO:0000256" key="1">
    <source>
        <dbReference type="ARBA" id="ARBA00006484"/>
    </source>
</evidence>
<dbReference type="InterPro" id="IPR036291">
    <property type="entry name" value="NAD(P)-bd_dom_sf"/>
</dbReference>
<dbReference type="PANTHER" id="PTHR44196:SF2">
    <property type="entry name" value="SHORT-CHAIN DEHYDROGENASE-RELATED"/>
    <property type="match status" value="1"/>
</dbReference>
<reference evidence="5" key="1">
    <citation type="journal article" date="2019" name="Int. J. Syst. Evol. Microbiol.">
        <title>The Global Catalogue of Microorganisms (GCM) 10K type strain sequencing project: providing services to taxonomists for standard genome sequencing and annotation.</title>
        <authorList>
            <consortium name="The Broad Institute Genomics Platform"/>
            <consortium name="The Broad Institute Genome Sequencing Center for Infectious Disease"/>
            <person name="Wu L."/>
            <person name="Ma J."/>
        </authorList>
    </citation>
    <scope>NUCLEOTIDE SEQUENCE [LARGE SCALE GENOMIC DNA]</scope>
    <source>
        <strain evidence="5">CCM 7756</strain>
    </source>
</reference>
<organism evidence="4 5">
    <name type="scientific">Salinicoccus sesuvii</name>
    <dbReference type="NCBI Taxonomy" id="868281"/>
    <lineage>
        <taxon>Bacteria</taxon>
        <taxon>Bacillati</taxon>
        <taxon>Bacillota</taxon>
        <taxon>Bacilli</taxon>
        <taxon>Bacillales</taxon>
        <taxon>Staphylococcaceae</taxon>
        <taxon>Salinicoccus</taxon>
    </lineage>
</organism>
<comment type="caution">
    <text evidence="4">The sequence shown here is derived from an EMBL/GenBank/DDBJ whole genome shotgun (WGS) entry which is preliminary data.</text>
</comment>
<keyword evidence="2 4" id="KW-0560">Oxidoreductase</keyword>
<sequence length="264" mass="28763">MPQNKFVMITGSTSGIGFELAKLFAKDNYDVAMSGSSEKIYESAKEIEELGVEAYPFQADASTYEGVEAFWKFVEGKNRKLHAAVLNVGVSLGGAFMDNDLEEELKLIDINISGTVHTAKRVVNHMVPNGEGNILIVSSLSATLPTPYETVYGPSKAFGFMFAEALREELKDTGVNVTAMLPGATNTDFHHNAGMDSTYFGDDSIKNEKTEVAKQGYDALMNGLDHIICGDEETKQQAEENKRTPEPVKAANHAKKAKPQEQGD</sequence>
<evidence type="ECO:0000256" key="3">
    <source>
        <dbReference type="SAM" id="MobiDB-lite"/>
    </source>
</evidence>
<proteinExistence type="inferred from homology"/>
<dbReference type="EC" id="1.-.-.-" evidence="4"/>